<reference evidence="2" key="2">
    <citation type="journal article" date="2021" name="PeerJ">
        <title>Extensive microbial diversity within the chicken gut microbiome revealed by metagenomics and culture.</title>
        <authorList>
            <person name="Gilroy R."/>
            <person name="Ravi A."/>
            <person name="Getino M."/>
            <person name="Pursley I."/>
            <person name="Horton D.L."/>
            <person name="Alikhan N.F."/>
            <person name="Baker D."/>
            <person name="Gharbi K."/>
            <person name="Hall N."/>
            <person name="Watson M."/>
            <person name="Adriaenssens E.M."/>
            <person name="Foster-Nyarko E."/>
            <person name="Jarju S."/>
            <person name="Secka A."/>
            <person name="Antonio M."/>
            <person name="Oren A."/>
            <person name="Chaudhuri R.R."/>
            <person name="La Ragione R."/>
            <person name="Hildebrand F."/>
            <person name="Pallen M.J."/>
        </authorList>
    </citation>
    <scope>NUCLEOTIDE SEQUENCE</scope>
    <source>
        <strain evidence="2">CHK157-1446</strain>
    </source>
</reference>
<dbReference type="InterPro" id="IPR045886">
    <property type="entry name" value="ThiF/MoeB/HesA"/>
</dbReference>
<dbReference type="InterPro" id="IPR000594">
    <property type="entry name" value="ThiF_NAD_FAD-bd"/>
</dbReference>
<evidence type="ECO:0000313" key="2">
    <source>
        <dbReference type="EMBL" id="HIS24965.1"/>
    </source>
</evidence>
<dbReference type="Gene3D" id="3.40.50.720">
    <property type="entry name" value="NAD(P)-binding Rossmann-like Domain"/>
    <property type="match status" value="1"/>
</dbReference>
<dbReference type="SUPFAM" id="SSF69572">
    <property type="entry name" value="Activating enzymes of the ubiquitin-like proteins"/>
    <property type="match status" value="1"/>
</dbReference>
<protein>
    <submittedName>
        <fullName evidence="2">tRNA threonylcarbamoyladenosine dehydratase</fullName>
    </submittedName>
</protein>
<dbReference type="PANTHER" id="PTHR43267">
    <property type="entry name" value="TRNA THREONYLCARBAMOYLADENOSINE DEHYDRATASE"/>
    <property type="match status" value="1"/>
</dbReference>
<dbReference type="PANTHER" id="PTHR43267:SF1">
    <property type="entry name" value="TRNA THREONYLCARBAMOYLADENOSINE DEHYDRATASE"/>
    <property type="match status" value="1"/>
</dbReference>
<dbReference type="GO" id="GO:0061504">
    <property type="term" value="P:cyclic threonylcarbamoyladenosine biosynthetic process"/>
    <property type="evidence" value="ECO:0007669"/>
    <property type="project" value="TreeGrafter"/>
</dbReference>
<dbReference type="Proteomes" id="UP000823982">
    <property type="component" value="Unassembled WGS sequence"/>
</dbReference>
<dbReference type="AlphaFoldDB" id="A0A9D1EP87"/>
<name>A0A9D1EP87_9FIRM</name>
<dbReference type="GO" id="GO:0008641">
    <property type="term" value="F:ubiquitin-like modifier activating enzyme activity"/>
    <property type="evidence" value="ECO:0007669"/>
    <property type="project" value="InterPro"/>
</dbReference>
<sequence length="238" mass="25954">MYNDELFSRTRALLGGDAMQKLRDAHVCVFGVGGVGGYVAEMLARCGVGCITLFDSDRVSLTNRNRQIIALDSTTGMLKTSAMAERLRDINPQIQVFEQPVFYTPENADSYPLTRFNYVADCIDTIQSKIELICRAKAAGVRIISAMGAGNRLDPTKFKVADIYKTSVCGLARRVRYELRRKGIDSLKVVYSDEQPLTPSEQVSDESGSGRTPPASIAFAPAAMGIVIASEIVKDLTA</sequence>
<dbReference type="Pfam" id="PF00899">
    <property type="entry name" value="ThiF"/>
    <property type="match status" value="1"/>
</dbReference>
<evidence type="ECO:0000313" key="3">
    <source>
        <dbReference type="Proteomes" id="UP000823982"/>
    </source>
</evidence>
<evidence type="ECO:0000259" key="1">
    <source>
        <dbReference type="Pfam" id="PF00899"/>
    </source>
</evidence>
<dbReference type="CDD" id="cd00755">
    <property type="entry name" value="YgdL_like"/>
    <property type="match status" value="1"/>
</dbReference>
<comment type="caution">
    <text evidence="2">The sequence shown here is derived from an EMBL/GenBank/DDBJ whole genome shotgun (WGS) entry which is preliminary data.</text>
</comment>
<gene>
    <name evidence="2" type="ORF">IAD01_06140</name>
</gene>
<accession>A0A9D1EP87</accession>
<dbReference type="EMBL" id="DVIR01000056">
    <property type="protein sequence ID" value="HIS24965.1"/>
    <property type="molecule type" value="Genomic_DNA"/>
</dbReference>
<organism evidence="2 3">
    <name type="scientific">Candidatus Faeciplasma gallinarum</name>
    <dbReference type="NCBI Taxonomy" id="2840799"/>
    <lineage>
        <taxon>Bacteria</taxon>
        <taxon>Bacillati</taxon>
        <taxon>Bacillota</taxon>
        <taxon>Clostridia</taxon>
        <taxon>Eubacteriales</taxon>
        <taxon>Oscillospiraceae</taxon>
        <taxon>Oscillospiraceae incertae sedis</taxon>
        <taxon>Candidatus Faeciplasma</taxon>
    </lineage>
</organism>
<proteinExistence type="predicted"/>
<dbReference type="GO" id="GO:0061503">
    <property type="term" value="F:tRNA threonylcarbamoyladenosine dehydratase"/>
    <property type="evidence" value="ECO:0007669"/>
    <property type="project" value="TreeGrafter"/>
</dbReference>
<feature type="domain" description="THIF-type NAD/FAD binding fold" evidence="1">
    <location>
        <begin position="8"/>
        <end position="236"/>
    </location>
</feature>
<reference evidence="2" key="1">
    <citation type="submission" date="2020-10" db="EMBL/GenBank/DDBJ databases">
        <authorList>
            <person name="Gilroy R."/>
        </authorList>
    </citation>
    <scope>NUCLEOTIDE SEQUENCE</scope>
    <source>
        <strain evidence="2">CHK157-1446</strain>
    </source>
</reference>
<dbReference type="InterPro" id="IPR035985">
    <property type="entry name" value="Ubiquitin-activating_enz"/>
</dbReference>